<keyword evidence="3" id="KW-1003">Cell membrane</keyword>
<evidence type="ECO:0000256" key="2">
    <source>
        <dbReference type="ARBA" id="ARBA00008806"/>
    </source>
</evidence>
<dbReference type="Pfam" id="PF02534">
    <property type="entry name" value="T4SS-DNA_transf"/>
    <property type="match status" value="1"/>
</dbReference>
<protein>
    <submittedName>
        <fullName evidence="9">Type IV secretory system conjugative DNA transfer family protein</fullName>
    </submittedName>
</protein>
<feature type="transmembrane region" description="Helical" evidence="8">
    <location>
        <begin position="36"/>
        <end position="56"/>
    </location>
</feature>
<dbReference type="RefSeq" id="WP_247029159.1">
    <property type="nucleotide sequence ID" value="NZ_JALKCH010000006.1"/>
</dbReference>
<evidence type="ECO:0000313" key="9">
    <source>
        <dbReference type="EMBL" id="MCK0197419.1"/>
    </source>
</evidence>
<dbReference type="Gene3D" id="3.40.50.300">
    <property type="entry name" value="P-loop containing nucleotide triphosphate hydrolases"/>
    <property type="match status" value="1"/>
</dbReference>
<evidence type="ECO:0000256" key="5">
    <source>
        <dbReference type="ARBA" id="ARBA00022989"/>
    </source>
</evidence>
<name>A0ABT0DC21_9HYPH</name>
<keyword evidence="10" id="KW-1185">Reference proteome</keyword>
<feature type="compositionally biased region" description="Polar residues" evidence="7">
    <location>
        <begin position="471"/>
        <end position="492"/>
    </location>
</feature>
<feature type="region of interest" description="Disordered" evidence="7">
    <location>
        <begin position="462"/>
        <end position="492"/>
    </location>
</feature>
<evidence type="ECO:0000256" key="3">
    <source>
        <dbReference type="ARBA" id="ARBA00022475"/>
    </source>
</evidence>
<sequence>MGRPVSPWSAALSAALLFLIWRFLVSIDASPILIWLYAGLVGLFALVTFRGLIAAFRWSRLLKAMREPSGLFGRTSFPTAADAEDLGLSFSNEDGNGIPLGGVGDRIIYYKGPAPVSIRASTNAGKTESSSTNICFALGVHRNIIATAKGAELAWLCGRYRSKILRQNVVYVDPWRLMRKLGLPSHDFNPIGHLVDYATGGSFELIDKARAAALILLPEPDSGGGGENKIFRILGRDLITWCIVYLALWQAETGELSCNLPYLFRKLSGSTSDVEAFFREMLLCDAYEGSVRRGAERFLSRMMKAEKFAESILSEAIAALDLYDPAGPLGGTTELSEFDPRDLKNPDRPTTVFLIVPPEKTTLYGPHIGLCMNTLIDLCIEADRFLPQVTVVANEFASLGVMPSAVPALMMGRSRGLQLITYVQDTLSYARYAKEASAFTTQSEVVVAWSIRSTKDSEEYSKRSGQRSVIVESNSVPQQAGSPAGNHSLSLSEKNIPNLRSDEFLQLPDFTAAVFYKQNPPIIVDLVSYRMVDGWHQHADPMPGAPPLKDLPVKYRA</sequence>
<proteinExistence type="inferred from homology"/>
<keyword evidence="6 8" id="KW-0472">Membrane</keyword>
<organism evidence="9 10">
    <name type="scientific">Ancylobacter crimeensis</name>
    <dbReference type="NCBI Taxonomy" id="2579147"/>
    <lineage>
        <taxon>Bacteria</taxon>
        <taxon>Pseudomonadati</taxon>
        <taxon>Pseudomonadota</taxon>
        <taxon>Alphaproteobacteria</taxon>
        <taxon>Hyphomicrobiales</taxon>
        <taxon>Xanthobacteraceae</taxon>
        <taxon>Ancylobacter</taxon>
    </lineage>
</organism>
<gene>
    <name evidence="9" type="ORF">MWN34_10890</name>
</gene>
<comment type="similarity">
    <text evidence="2">Belongs to the VirD4/TraG family.</text>
</comment>
<dbReference type="InterPro" id="IPR003688">
    <property type="entry name" value="TraG/VirD4"/>
</dbReference>
<comment type="caution">
    <text evidence="9">The sequence shown here is derived from an EMBL/GenBank/DDBJ whole genome shotgun (WGS) entry which is preliminary data.</text>
</comment>
<dbReference type="PANTHER" id="PTHR37937">
    <property type="entry name" value="CONJUGATIVE TRANSFER: DNA TRANSPORT"/>
    <property type="match status" value="1"/>
</dbReference>
<evidence type="ECO:0000256" key="4">
    <source>
        <dbReference type="ARBA" id="ARBA00022692"/>
    </source>
</evidence>
<dbReference type="Proteomes" id="UP001203284">
    <property type="component" value="Unassembled WGS sequence"/>
</dbReference>
<evidence type="ECO:0000256" key="8">
    <source>
        <dbReference type="SAM" id="Phobius"/>
    </source>
</evidence>
<keyword evidence="4 8" id="KW-0812">Transmembrane</keyword>
<keyword evidence="5 8" id="KW-1133">Transmembrane helix</keyword>
<dbReference type="EMBL" id="JALKCH010000006">
    <property type="protein sequence ID" value="MCK0197419.1"/>
    <property type="molecule type" value="Genomic_DNA"/>
</dbReference>
<evidence type="ECO:0000256" key="1">
    <source>
        <dbReference type="ARBA" id="ARBA00004651"/>
    </source>
</evidence>
<accession>A0ABT0DC21</accession>
<evidence type="ECO:0000256" key="6">
    <source>
        <dbReference type="ARBA" id="ARBA00023136"/>
    </source>
</evidence>
<comment type="subcellular location">
    <subcellularLocation>
        <location evidence="1">Cell membrane</location>
        <topology evidence="1">Multi-pass membrane protein</topology>
    </subcellularLocation>
</comment>
<evidence type="ECO:0000313" key="10">
    <source>
        <dbReference type="Proteomes" id="UP001203284"/>
    </source>
</evidence>
<dbReference type="PANTHER" id="PTHR37937:SF1">
    <property type="entry name" value="CONJUGATIVE TRANSFER: DNA TRANSPORT"/>
    <property type="match status" value="1"/>
</dbReference>
<dbReference type="SUPFAM" id="SSF52540">
    <property type="entry name" value="P-loop containing nucleoside triphosphate hydrolases"/>
    <property type="match status" value="1"/>
</dbReference>
<dbReference type="InterPro" id="IPR027417">
    <property type="entry name" value="P-loop_NTPase"/>
</dbReference>
<evidence type="ECO:0000256" key="7">
    <source>
        <dbReference type="SAM" id="MobiDB-lite"/>
    </source>
</evidence>
<dbReference type="InterPro" id="IPR051539">
    <property type="entry name" value="T4SS-coupling_protein"/>
</dbReference>
<reference evidence="9 10" key="1">
    <citation type="submission" date="2022-04" db="EMBL/GenBank/DDBJ databases">
        <authorList>
            <person name="Grouzdev D.S."/>
            <person name="Pantiukh K.S."/>
            <person name="Krutkina M.S."/>
        </authorList>
    </citation>
    <scope>NUCLEOTIDE SEQUENCE [LARGE SCALE GENOMIC DNA]</scope>
    <source>
        <strain evidence="9 10">6x-1</strain>
    </source>
</reference>